<name>A0ABD2Y548_9GENT</name>
<evidence type="ECO:0000313" key="2">
    <source>
        <dbReference type="EMBL" id="KAL3502010.1"/>
    </source>
</evidence>
<dbReference type="AlphaFoldDB" id="A0ABD2Y548"/>
<feature type="region of interest" description="Disordered" evidence="1">
    <location>
        <begin position="80"/>
        <end position="104"/>
    </location>
</feature>
<keyword evidence="3" id="KW-1185">Reference proteome</keyword>
<organism evidence="2 3">
    <name type="scientific">Cinchona calisaya</name>
    <dbReference type="NCBI Taxonomy" id="153742"/>
    <lineage>
        <taxon>Eukaryota</taxon>
        <taxon>Viridiplantae</taxon>
        <taxon>Streptophyta</taxon>
        <taxon>Embryophyta</taxon>
        <taxon>Tracheophyta</taxon>
        <taxon>Spermatophyta</taxon>
        <taxon>Magnoliopsida</taxon>
        <taxon>eudicotyledons</taxon>
        <taxon>Gunneridae</taxon>
        <taxon>Pentapetalae</taxon>
        <taxon>asterids</taxon>
        <taxon>lamiids</taxon>
        <taxon>Gentianales</taxon>
        <taxon>Rubiaceae</taxon>
        <taxon>Cinchonoideae</taxon>
        <taxon>Cinchoneae</taxon>
        <taxon>Cinchona</taxon>
    </lineage>
</organism>
<proteinExistence type="predicted"/>
<evidence type="ECO:0000256" key="1">
    <source>
        <dbReference type="SAM" id="MobiDB-lite"/>
    </source>
</evidence>
<accession>A0ABD2Y548</accession>
<sequence>MNDSISASKDWVPMHLFIFSVSSPLHKDGLERVLKLSQFEGFLSLGCHGKVYAHAQRLGVTKNAKSGPHWAAPLGGCRSKEPSYESFPSTSFCIDQSTPSPLND</sequence>
<dbReference type="Proteomes" id="UP001630127">
    <property type="component" value="Unassembled WGS sequence"/>
</dbReference>
<feature type="compositionally biased region" description="Polar residues" evidence="1">
    <location>
        <begin position="86"/>
        <end position="104"/>
    </location>
</feature>
<protein>
    <submittedName>
        <fullName evidence="2">Uncharacterized protein</fullName>
    </submittedName>
</protein>
<gene>
    <name evidence="2" type="ORF">ACH5RR_036459</name>
</gene>
<reference evidence="2 3" key="1">
    <citation type="submission" date="2024-11" db="EMBL/GenBank/DDBJ databases">
        <title>A near-complete genome assembly of Cinchona calisaya.</title>
        <authorList>
            <person name="Lian D.C."/>
            <person name="Zhao X.W."/>
            <person name="Wei L."/>
        </authorList>
    </citation>
    <scope>NUCLEOTIDE SEQUENCE [LARGE SCALE GENOMIC DNA]</scope>
    <source>
        <tissue evidence="2">Nenye</tissue>
    </source>
</reference>
<comment type="caution">
    <text evidence="2">The sequence shown here is derived from an EMBL/GenBank/DDBJ whole genome shotgun (WGS) entry which is preliminary data.</text>
</comment>
<dbReference type="EMBL" id="JBJUIK010000015">
    <property type="protein sequence ID" value="KAL3502010.1"/>
    <property type="molecule type" value="Genomic_DNA"/>
</dbReference>
<evidence type="ECO:0000313" key="3">
    <source>
        <dbReference type="Proteomes" id="UP001630127"/>
    </source>
</evidence>